<keyword evidence="9" id="KW-0472">Membrane</keyword>
<comment type="similarity">
    <text evidence="2">Belongs to the YajC family.</text>
</comment>
<feature type="region of interest" description="Disordered" evidence="10">
    <location>
        <begin position="146"/>
        <end position="219"/>
    </location>
</feature>
<keyword evidence="6" id="KW-0653">Protein transport</keyword>
<sequence length="219" mass="23576">MELLIIMVVFIGLMYVLMVLPQKRKADQQKKLLNEIQPGTRVMLNTGMFGTVRVTGDQQMVVELAPGVEVTVVKQAVLRTTTADEEEFEYSDPDAVTTGDQDADVEDASVADDDQLWQLNPEDAAGVEAVQVGDDQETDIPAAVVDTDPEQPSDVAPATADAAYTPNYTEPTYIEPAYTPADAEPVGTEHTDTAEDIADQTSASSGDKGPDDSETRPAR</sequence>
<evidence type="ECO:0000256" key="7">
    <source>
        <dbReference type="ARBA" id="ARBA00022989"/>
    </source>
</evidence>
<keyword evidence="12" id="KW-1185">Reference proteome</keyword>
<dbReference type="EMBL" id="JAAMOZ010000001">
    <property type="protein sequence ID" value="NIH56517.1"/>
    <property type="molecule type" value="Genomic_DNA"/>
</dbReference>
<keyword evidence="8" id="KW-0811">Translocation</keyword>
<evidence type="ECO:0000256" key="2">
    <source>
        <dbReference type="ARBA" id="ARBA00006742"/>
    </source>
</evidence>
<keyword evidence="5" id="KW-0812">Transmembrane</keyword>
<keyword evidence="4" id="KW-1003">Cell membrane</keyword>
<dbReference type="PANTHER" id="PTHR33909">
    <property type="entry name" value="SEC TRANSLOCON ACCESSORY COMPLEX SUBUNIT YAJC"/>
    <property type="match status" value="1"/>
</dbReference>
<keyword evidence="7" id="KW-1133">Transmembrane helix</keyword>
<name>A0ABX0SDP6_9ACTN</name>
<evidence type="ECO:0000256" key="9">
    <source>
        <dbReference type="ARBA" id="ARBA00023136"/>
    </source>
</evidence>
<evidence type="ECO:0000256" key="6">
    <source>
        <dbReference type="ARBA" id="ARBA00022927"/>
    </source>
</evidence>
<evidence type="ECO:0000313" key="12">
    <source>
        <dbReference type="Proteomes" id="UP000749311"/>
    </source>
</evidence>
<dbReference type="SMART" id="SM01323">
    <property type="entry name" value="YajC"/>
    <property type="match status" value="1"/>
</dbReference>
<evidence type="ECO:0000256" key="4">
    <source>
        <dbReference type="ARBA" id="ARBA00022475"/>
    </source>
</evidence>
<dbReference type="Proteomes" id="UP000749311">
    <property type="component" value="Unassembled WGS sequence"/>
</dbReference>
<keyword evidence="3" id="KW-0813">Transport</keyword>
<dbReference type="RefSeq" id="WP_167165545.1">
    <property type="nucleotide sequence ID" value="NZ_BAAAOO010000015.1"/>
</dbReference>
<evidence type="ECO:0000256" key="1">
    <source>
        <dbReference type="ARBA" id="ARBA00004162"/>
    </source>
</evidence>
<dbReference type="NCBIfam" id="TIGR00739">
    <property type="entry name" value="yajC"/>
    <property type="match status" value="1"/>
</dbReference>
<proteinExistence type="inferred from homology"/>
<feature type="compositionally biased region" description="Basic and acidic residues" evidence="10">
    <location>
        <begin position="208"/>
        <end position="219"/>
    </location>
</feature>
<dbReference type="PRINTS" id="PR01853">
    <property type="entry name" value="YAJCTRNLCASE"/>
</dbReference>
<evidence type="ECO:0000256" key="5">
    <source>
        <dbReference type="ARBA" id="ARBA00022692"/>
    </source>
</evidence>
<evidence type="ECO:0000256" key="10">
    <source>
        <dbReference type="SAM" id="MobiDB-lite"/>
    </source>
</evidence>
<reference evidence="11 12" key="1">
    <citation type="submission" date="2020-02" db="EMBL/GenBank/DDBJ databases">
        <title>Sequencing the genomes of 1000 actinobacteria strains.</title>
        <authorList>
            <person name="Klenk H.-P."/>
        </authorList>
    </citation>
    <scope>NUCLEOTIDE SEQUENCE [LARGE SCALE GENOMIC DNA]</scope>
    <source>
        <strain evidence="11 12">DSM 19609</strain>
    </source>
</reference>
<evidence type="ECO:0000256" key="8">
    <source>
        <dbReference type="ARBA" id="ARBA00023010"/>
    </source>
</evidence>
<gene>
    <name evidence="11" type="ORF">FB473_001162</name>
</gene>
<dbReference type="Pfam" id="PF02699">
    <property type="entry name" value="YajC"/>
    <property type="match status" value="1"/>
</dbReference>
<dbReference type="InterPro" id="IPR003849">
    <property type="entry name" value="Preprotein_translocase_YajC"/>
</dbReference>
<evidence type="ECO:0000313" key="11">
    <source>
        <dbReference type="EMBL" id="NIH56517.1"/>
    </source>
</evidence>
<dbReference type="PANTHER" id="PTHR33909:SF1">
    <property type="entry name" value="SEC TRANSLOCON ACCESSORY COMPLEX SUBUNIT YAJC"/>
    <property type="match status" value="1"/>
</dbReference>
<comment type="caution">
    <text evidence="11">The sequence shown here is derived from an EMBL/GenBank/DDBJ whole genome shotgun (WGS) entry which is preliminary data.</text>
</comment>
<comment type="subcellular location">
    <subcellularLocation>
        <location evidence="1">Cell membrane</location>
        <topology evidence="1">Single-pass membrane protein</topology>
    </subcellularLocation>
</comment>
<evidence type="ECO:0000256" key="3">
    <source>
        <dbReference type="ARBA" id="ARBA00022448"/>
    </source>
</evidence>
<accession>A0ABX0SDP6</accession>
<protein>
    <submittedName>
        <fullName evidence="11">Preprotein translocase subunit YajC</fullName>
    </submittedName>
</protein>
<organism evidence="11 12">
    <name type="scientific">Brooklawnia cerclae</name>
    <dbReference type="NCBI Taxonomy" id="349934"/>
    <lineage>
        <taxon>Bacteria</taxon>
        <taxon>Bacillati</taxon>
        <taxon>Actinomycetota</taxon>
        <taxon>Actinomycetes</taxon>
        <taxon>Propionibacteriales</taxon>
        <taxon>Propionibacteriaceae</taxon>
        <taxon>Brooklawnia</taxon>
    </lineage>
</organism>